<dbReference type="SUPFAM" id="SSF55486">
    <property type="entry name" value="Metalloproteases ('zincins'), catalytic domain"/>
    <property type="match status" value="1"/>
</dbReference>
<dbReference type="InterPro" id="IPR035986">
    <property type="entry name" value="PKD_dom_sf"/>
</dbReference>
<feature type="active site" evidence="9">
    <location>
        <position position="328"/>
    </location>
</feature>
<dbReference type="GO" id="GO:0006508">
    <property type="term" value="P:proteolysis"/>
    <property type="evidence" value="ECO:0007669"/>
    <property type="project" value="UniProtKB-KW"/>
</dbReference>
<organism evidence="12 13">
    <name type="scientific">Pseudoalteromonas luteoviolacea</name>
    <dbReference type="NCBI Taxonomy" id="43657"/>
    <lineage>
        <taxon>Bacteria</taxon>
        <taxon>Pseudomonadati</taxon>
        <taxon>Pseudomonadota</taxon>
        <taxon>Gammaproteobacteria</taxon>
        <taxon>Alteromonadales</taxon>
        <taxon>Pseudoalteromonadaceae</taxon>
        <taxon>Pseudoalteromonas</taxon>
    </lineage>
</organism>
<dbReference type="InterPro" id="IPR013856">
    <property type="entry name" value="Peptidase_M4_domain"/>
</dbReference>
<keyword evidence="8" id="KW-0865">Zymogen</keyword>
<dbReference type="GO" id="GO:0005576">
    <property type="term" value="C:extracellular region"/>
    <property type="evidence" value="ECO:0007669"/>
    <property type="project" value="UniProtKB-SubCell"/>
</dbReference>
<comment type="subcellular location">
    <subcellularLocation>
        <location evidence="10">Secreted</location>
    </subcellularLocation>
</comment>
<dbReference type="Gene3D" id="3.10.170.10">
    <property type="match status" value="1"/>
</dbReference>
<dbReference type="InterPro" id="IPR001570">
    <property type="entry name" value="Peptidase_M4_C_domain"/>
</dbReference>
<comment type="function">
    <text evidence="10">Extracellular zinc metalloprotease.</text>
</comment>
<dbReference type="InterPro" id="IPR011096">
    <property type="entry name" value="FTP_domain"/>
</dbReference>
<comment type="similarity">
    <text evidence="1 10">Belongs to the peptidase M4 family.</text>
</comment>
<dbReference type="SMART" id="SM00495">
    <property type="entry name" value="ChtBD3"/>
    <property type="match status" value="1"/>
</dbReference>
<comment type="caution">
    <text evidence="12">The sequence shown here is derived from an EMBL/GenBank/DDBJ whole genome shotgun (WGS) entry which is preliminary data.</text>
</comment>
<dbReference type="PANTHER" id="PTHR33794">
    <property type="entry name" value="BACILLOLYSIN"/>
    <property type="match status" value="1"/>
</dbReference>
<evidence type="ECO:0000313" key="12">
    <source>
        <dbReference type="EMBL" id="OCQ21405.1"/>
    </source>
</evidence>
<evidence type="ECO:0000256" key="8">
    <source>
        <dbReference type="ARBA" id="ARBA00023145"/>
    </source>
</evidence>
<dbReference type="SMART" id="SM00089">
    <property type="entry name" value="PKD"/>
    <property type="match status" value="1"/>
</dbReference>
<sequence length="629" mass="70354">MTAQLNAAEKIELSTHHQLSQQLFNQGTARQNRANTYQEKALSLVKTGHKRAKYQQYFQGVPVHGATVVASTDEQGQRYDFVGQFVAKIDDDLASVEPSVSYDTALQIAVKSVGRHLDKNALENTHGTLYVWLDSDNRAHLVWRIGFFEWQDKLPASPHFIVHAHSGKVLKSWDDLRRFQSAVTAKATGPGGNEVTGLYRFGPQARYPALDVTEENGVCRLETAQFATWDLKNSQGEPQIHRFGCYENDQRAKNGAYSPLNDAHGFTQQTIRLYKERFSTDLYPEKIQIQVHREVNLVGGFWNYNRASFGDGNQDYYPFTTLDVVAHELAHGFTNANAGLGYFGISGALDEAYSDMTAAAMHDFLNGEFNWKIGDQLSKNGGFTRDMKNPKIKHIDEYSDSAGQHANGGIFSLIFYRIASSDGWNIKKAFDVMTQANRLYWHVDSDFDSAGQGMYRAAKDFGYCVNDVIFALEAAGIFSGGVKDDSGCVPDGNIGPKANFTYTAQDLVVSFSDTSVDDQGITAYLWDFGDGNTSTQSNPSHTFDKPGQHKVTLRVEDAHGEIHLKVAYLSLKEQGCRHEQWGAEKVFVLGAYSAYENKIYRARWWTQGERPDLNSGTFGVWRFVKPCEG</sequence>
<evidence type="ECO:0000313" key="13">
    <source>
        <dbReference type="Proteomes" id="UP000093366"/>
    </source>
</evidence>
<reference evidence="13" key="1">
    <citation type="submission" date="2016-07" db="EMBL/GenBank/DDBJ databases">
        <authorList>
            <person name="Florea S."/>
            <person name="Webb J.S."/>
            <person name="Jaromczyk J."/>
            <person name="Schardl C.L."/>
        </authorList>
    </citation>
    <scope>NUCLEOTIDE SEQUENCE [LARGE SCALE GENOMIC DNA]</scope>
    <source>
        <strain evidence="13">IPB1</strain>
    </source>
</reference>
<dbReference type="InterPro" id="IPR023612">
    <property type="entry name" value="Peptidase_M4"/>
</dbReference>
<dbReference type="Gene3D" id="2.10.10.20">
    <property type="entry name" value="Carbohydrate-binding module superfamily 5/12"/>
    <property type="match status" value="1"/>
</dbReference>
<protein>
    <recommendedName>
        <fullName evidence="10">Neutral metalloproteinase</fullName>
        <ecNumber evidence="10">3.4.24.-</ecNumber>
    </recommendedName>
</protein>
<dbReference type="Proteomes" id="UP000093366">
    <property type="component" value="Unassembled WGS sequence"/>
</dbReference>
<dbReference type="InterPro" id="IPR027268">
    <property type="entry name" value="Peptidase_M4/M1_CTD_sf"/>
</dbReference>
<dbReference type="GO" id="GO:0046872">
    <property type="term" value="F:metal ion binding"/>
    <property type="evidence" value="ECO:0007669"/>
    <property type="project" value="UniProtKB-UniRule"/>
</dbReference>
<dbReference type="Gene3D" id="3.10.450.490">
    <property type="match status" value="1"/>
</dbReference>
<dbReference type="GO" id="GO:0004222">
    <property type="term" value="F:metalloendopeptidase activity"/>
    <property type="evidence" value="ECO:0007669"/>
    <property type="project" value="UniProtKB-UniRule"/>
</dbReference>
<evidence type="ECO:0000256" key="7">
    <source>
        <dbReference type="ARBA" id="ARBA00023049"/>
    </source>
</evidence>
<dbReference type="Pfam" id="PF01447">
    <property type="entry name" value="Peptidase_M4"/>
    <property type="match status" value="1"/>
</dbReference>
<dbReference type="CDD" id="cd12215">
    <property type="entry name" value="ChiC_BD"/>
    <property type="match status" value="1"/>
</dbReference>
<dbReference type="InterPro" id="IPR050728">
    <property type="entry name" value="Zinc_Metalloprotease_M4"/>
</dbReference>
<keyword evidence="10" id="KW-0964">Secreted</keyword>
<dbReference type="InterPro" id="IPR003610">
    <property type="entry name" value="CBM5/12"/>
</dbReference>
<dbReference type="CDD" id="cd00146">
    <property type="entry name" value="PKD"/>
    <property type="match status" value="1"/>
</dbReference>
<dbReference type="EC" id="3.4.24.-" evidence="10"/>
<evidence type="ECO:0000259" key="11">
    <source>
        <dbReference type="PROSITE" id="PS50093"/>
    </source>
</evidence>
<dbReference type="PANTHER" id="PTHR33794:SF1">
    <property type="entry name" value="BACILLOLYSIN"/>
    <property type="match status" value="1"/>
</dbReference>
<evidence type="ECO:0000256" key="3">
    <source>
        <dbReference type="ARBA" id="ARBA00022723"/>
    </source>
</evidence>
<dbReference type="GO" id="GO:0005975">
    <property type="term" value="P:carbohydrate metabolic process"/>
    <property type="evidence" value="ECO:0007669"/>
    <property type="project" value="InterPro"/>
</dbReference>
<evidence type="ECO:0000256" key="9">
    <source>
        <dbReference type="PIRSR" id="PIRSR623612-1"/>
    </source>
</evidence>
<dbReference type="EMBL" id="MAUJ01000003">
    <property type="protein sequence ID" value="OCQ21405.1"/>
    <property type="molecule type" value="Genomic_DNA"/>
</dbReference>
<dbReference type="Pfam" id="PF02868">
    <property type="entry name" value="Peptidase_M4_C"/>
    <property type="match status" value="1"/>
</dbReference>
<dbReference type="SUPFAM" id="SSF51055">
    <property type="entry name" value="Carbohydrate binding domain"/>
    <property type="match status" value="1"/>
</dbReference>
<dbReference type="SUPFAM" id="SSF49299">
    <property type="entry name" value="PKD domain"/>
    <property type="match status" value="1"/>
</dbReference>
<keyword evidence="5 10" id="KW-0378">Hydrolase</keyword>
<dbReference type="PROSITE" id="PS50093">
    <property type="entry name" value="PKD"/>
    <property type="match status" value="1"/>
</dbReference>
<evidence type="ECO:0000256" key="5">
    <source>
        <dbReference type="ARBA" id="ARBA00022801"/>
    </source>
</evidence>
<dbReference type="InterPro" id="IPR036573">
    <property type="entry name" value="CBM_sf_5/12"/>
</dbReference>
<accession>A0A1C0TRD1</accession>
<keyword evidence="2 10" id="KW-0645">Protease</keyword>
<dbReference type="GO" id="GO:0030246">
    <property type="term" value="F:carbohydrate binding"/>
    <property type="evidence" value="ECO:0007669"/>
    <property type="project" value="InterPro"/>
</dbReference>
<dbReference type="GO" id="GO:0004553">
    <property type="term" value="F:hydrolase activity, hydrolyzing O-glycosyl compounds"/>
    <property type="evidence" value="ECO:0007669"/>
    <property type="project" value="InterPro"/>
</dbReference>
<dbReference type="Pfam" id="PF18911">
    <property type="entry name" value="PKD_4"/>
    <property type="match status" value="1"/>
</dbReference>
<keyword evidence="7 10" id="KW-0482">Metalloprotease</keyword>
<feature type="domain" description="PKD" evidence="11">
    <location>
        <begin position="509"/>
        <end position="560"/>
    </location>
</feature>
<keyword evidence="3" id="KW-0479">Metal-binding</keyword>
<keyword evidence="4" id="KW-0732">Signal</keyword>
<dbReference type="Gene3D" id="2.60.40.10">
    <property type="entry name" value="Immunoglobulins"/>
    <property type="match status" value="1"/>
</dbReference>
<dbReference type="PRINTS" id="PR00730">
    <property type="entry name" value="THERMOLYSIN"/>
</dbReference>
<evidence type="ECO:0000256" key="10">
    <source>
        <dbReference type="RuleBase" id="RU366073"/>
    </source>
</evidence>
<dbReference type="AlphaFoldDB" id="A0A1C0TRD1"/>
<evidence type="ECO:0000256" key="6">
    <source>
        <dbReference type="ARBA" id="ARBA00022833"/>
    </source>
</evidence>
<gene>
    <name evidence="12" type="ORF">A7985_12375</name>
</gene>
<dbReference type="InterPro" id="IPR000601">
    <property type="entry name" value="PKD_dom"/>
</dbReference>
<comment type="cofactor">
    <cofactor evidence="10">
        <name>Zn(2+)</name>
        <dbReference type="ChEBI" id="CHEBI:29105"/>
    </cofactor>
</comment>
<dbReference type="Gene3D" id="1.10.390.10">
    <property type="entry name" value="Neutral Protease Domain 2"/>
    <property type="match status" value="1"/>
</dbReference>
<evidence type="ECO:0000256" key="2">
    <source>
        <dbReference type="ARBA" id="ARBA00022670"/>
    </source>
</evidence>
<name>A0A1C0TRD1_9GAMM</name>
<proteinExistence type="inferred from homology"/>
<evidence type="ECO:0000256" key="1">
    <source>
        <dbReference type="ARBA" id="ARBA00009388"/>
    </source>
</evidence>
<dbReference type="InterPro" id="IPR013783">
    <property type="entry name" value="Ig-like_fold"/>
</dbReference>
<evidence type="ECO:0000256" key="4">
    <source>
        <dbReference type="ARBA" id="ARBA00022729"/>
    </source>
</evidence>
<dbReference type="Pfam" id="PF07504">
    <property type="entry name" value="FTP"/>
    <property type="match status" value="1"/>
</dbReference>
<dbReference type="Gene3D" id="3.10.450.40">
    <property type="match status" value="1"/>
</dbReference>
<keyword evidence="6 10" id="KW-0862">Zinc</keyword>
<feature type="active site" description="Proton donor" evidence="9">
    <location>
        <position position="405"/>
    </location>
</feature>
<dbReference type="InterPro" id="IPR022409">
    <property type="entry name" value="PKD/Chitinase_dom"/>
</dbReference>